<keyword evidence="1" id="KW-0472">Membrane</keyword>
<comment type="caution">
    <text evidence="2">The sequence shown here is derived from an EMBL/GenBank/DDBJ whole genome shotgun (WGS) entry which is preliminary data.</text>
</comment>
<feature type="transmembrane region" description="Helical" evidence="1">
    <location>
        <begin position="28"/>
        <end position="46"/>
    </location>
</feature>
<evidence type="ECO:0000313" key="2">
    <source>
        <dbReference type="EMBL" id="MVM32144.1"/>
    </source>
</evidence>
<evidence type="ECO:0000313" key="3">
    <source>
        <dbReference type="Proteomes" id="UP000436006"/>
    </source>
</evidence>
<evidence type="ECO:0008006" key="4">
    <source>
        <dbReference type="Google" id="ProtNLM"/>
    </source>
</evidence>
<dbReference type="AlphaFoldDB" id="A0A7K1SEH3"/>
<keyword evidence="1" id="KW-1133">Transmembrane helix</keyword>
<sequence>MKVSQIGTSTLITLVAAALVIGWLDATAAKPILALLGIILLLFYKLDVYVTRQHIKFVFGIGLIQRSISLDQVVGVKVVRNSIWSGWGIRVSSAFTLYTVAGLDAIELTLKGKVRTIRIGTNVPELLSAYINQQLALMRANQDEAR</sequence>
<name>A0A7K1SEH3_9BACT</name>
<dbReference type="EMBL" id="WPIN01000007">
    <property type="protein sequence ID" value="MVM32144.1"/>
    <property type="molecule type" value="Genomic_DNA"/>
</dbReference>
<accession>A0A7K1SEH3</accession>
<reference evidence="2 3" key="1">
    <citation type="submission" date="2019-12" db="EMBL/GenBank/DDBJ databases">
        <title>Spirosoma sp. HMF4905 genome sequencing and assembly.</title>
        <authorList>
            <person name="Kang H."/>
            <person name="Cha I."/>
            <person name="Kim H."/>
            <person name="Joh K."/>
        </authorList>
    </citation>
    <scope>NUCLEOTIDE SEQUENCE [LARGE SCALE GENOMIC DNA]</scope>
    <source>
        <strain evidence="2 3">HMF4905</strain>
    </source>
</reference>
<dbReference type="Proteomes" id="UP000436006">
    <property type="component" value="Unassembled WGS sequence"/>
</dbReference>
<organism evidence="2 3">
    <name type="scientific">Spirosoma arboris</name>
    <dbReference type="NCBI Taxonomy" id="2682092"/>
    <lineage>
        <taxon>Bacteria</taxon>
        <taxon>Pseudomonadati</taxon>
        <taxon>Bacteroidota</taxon>
        <taxon>Cytophagia</taxon>
        <taxon>Cytophagales</taxon>
        <taxon>Cytophagaceae</taxon>
        <taxon>Spirosoma</taxon>
    </lineage>
</organism>
<protein>
    <recommendedName>
        <fullName evidence="4">PH domain-containing protein</fullName>
    </recommendedName>
</protein>
<dbReference type="RefSeq" id="WP_157586885.1">
    <property type="nucleotide sequence ID" value="NZ_WPIN01000007.1"/>
</dbReference>
<gene>
    <name evidence="2" type="ORF">GO755_18990</name>
</gene>
<keyword evidence="1" id="KW-0812">Transmembrane</keyword>
<proteinExistence type="predicted"/>
<evidence type="ECO:0000256" key="1">
    <source>
        <dbReference type="SAM" id="Phobius"/>
    </source>
</evidence>
<keyword evidence="3" id="KW-1185">Reference proteome</keyword>